<reference evidence="12" key="1">
    <citation type="submission" date="2018-05" db="EMBL/GenBank/DDBJ databases">
        <title>Azospirillum thermophila sp. nov., a novel isolated from hot spring.</title>
        <authorList>
            <person name="Zhao Z."/>
        </authorList>
    </citation>
    <scope>NUCLEOTIDE SEQUENCE [LARGE SCALE GENOMIC DNA]</scope>
    <source>
        <strain evidence="12">CFH 70021</strain>
        <plasmid evidence="12">unnamed1</plasmid>
    </source>
</reference>
<keyword evidence="7 11" id="KW-0067">ATP-binding</keyword>
<dbReference type="RefSeq" id="WP_109331359.1">
    <property type="nucleotide sequence ID" value="NZ_CP029356.1"/>
</dbReference>
<evidence type="ECO:0000313" key="12">
    <source>
        <dbReference type="Proteomes" id="UP000245629"/>
    </source>
</evidence>
<keyword evidence="9" id="KW-0472">Membrane</keyword>
<dbReference type="EMBL" id="CP029356">
    <property type="protein sequence ID" value="AWK88755.1"/>
    <property type="molecule type" value="Genomic_DNA"/>
</dbReference>
<evidence type="ECO:0000256" key="5">
    <source>
        <dbReference type="ARBA" id="ARBA00022737"/>
    </source>
</evidence>
<evidence type="ECO:0000256" key="6">
    <source>
        <dbReference type="ARBA" id="ARBA00022741"/>
    </source>
</evidence>
<evidence type="ECO:0000313" key="11">
    <source>
        <dbReference type="EMBL" id="AWK88755.1"/>
    </source>
</evidence>
<dbReference type="SMART" id="SM00382">
    <property type="entry name" value="AAA"/>
    <property type="match status" value="2"/>
</dbReference>
<dbReference type="PROSITE" id="PS00211">
    <property type="entry name" value="ABC_TRANSPORTER_1"/>
    <property type="match status" value="1"/>
</dbReference>
<dbReference type="CDD" id="cd03215">
    <property type="entry name" value="ABC_Carb_Monos_II"/>
    <property type="match status" value="1"/>
</dbReference>
<dbReference type="GO" id="GO:0016887">
    <property type="term" value="F:ATP hydrolysis activity"/>
    <property type="evidence" value="ECO:0007669"/>
    <property type="project" value="InterPro"/>
</dbReference>
<comment type="subcellular location">
    <subcellularLocation>
        <location evidence="1">Cell membrane</location>
        <topology evidence="1">Peripheral membrane protein</topology>
    </subcellularLocation>
</comment>
<dbReference type="CDD" id="cd03216">
    <property type="entry name" value="ABC_Carb_Monos_I"/>
    <property type="match status" value="1"/>
</dbReference>
<dbReference type="InterPro" id="IPR003593">
    <property type="entry name" value="AAA+_ATPase"/>
</dbReference>
<evidence type="ECO:0000256" key="9">
    <source>
        <dbReference type="ARBA" id="ARBA00023136"/>
    </source>
</evidence>
<accession>A0A2S2CWH1</accession>
<dbReference type="Proteomes" id="UP000245629">
    <property type="component" value="Plasmid unnamed1"/>
</dbReference>
<keyword evidence="2" id="KW-0813">Transport</keyword>
<evidence type="ECO:0000256" key="2">
    <source>
        <dbReference type="ARBA" id="ARBA00022448"/>
    </source>
</evidence>
<dbReference type="OrthoDB" id="7283113at2"/>
<keyword evidence="11" id="KW-0614">Plasmid</keyword>
<sequence length="511" mass="56483">MDTILEMRGITKTFPGVKALDNVNLSVREGEIHALIGENGAGKSTLMKVLSGVYPHGSYGGEIRYRGREMAFRTIADSERQGIIIIHQELALVPLLSITENLFLGNEQARRGVIDWSAATLRARGLLRTVGLNEPPETLITDLGVGKQQLVEIAKALAKEVKLLILDEPTASLNESDSDALLSLLLQFKRRGISSILISHKLNEIAKVADRVTILRDGTTVETLDCHHGPISQDRIIRGMVGRELSDRYPRRDHRPGDVLFEVKDWNADHPVHPGRRVVKDVNLTVRRGEVVGIAGLMGAGRTEFAMSLFGRSYGQNIRGRAYLDGREIDVSTISRAMRNGLAYATEDRKHYGLVLDNDIRHNVTLANLNGVAKGGVIDHEREIRVAEDFRRRLRIRCSGIFQQTVNLSGGNQQKVVLSKWLFADPQVLILDEPTRGIDVGAKYEIYTIVNQLVAEGRGVILISSEMPELLGVADRIYVMNEGALVAEMPAAEASQEKIMRAIMSSGETLQ</sequence>
<dbReference type="NCBIfam" id="NF040905">
    <property type="entry name" value="GguA"/>
    <property type="match status" value="1"/>
</dbReference>
<dbReference type="InterPro" id="IPR050107">
    <property type="entry name" value="ABC_carbohydrate_import_ATPase"/>
</dbReference>
<dbReference type="InterPro" id="IPR053466">
    <property type="entry name" value="L-arabinose_ABC_transporter"/>
</dbReference>
<dbReference type="KEGG" id="azz:DEW08_21975"/>
<dbReference type="InterPro" id="IPR027417">
    <property type="entry name" value="P-loop_NTPase"/>
</dbReference>
<dbReference type="InterPro" id="IPR017871">
    <property type="entry name" value="ABC_transporter-like_CS"/>
</dbReference>
<evidence type="ECO:0000256" key="7">
    <source>
        <dbReference type="ARBA" id="ARBA00022840"/>
    </source>
</evidence>
<keyword evidence="6" id="KW-0547">Nucleotide-binding</keyword>
<keyword evidence="12" id="KW-1185">Reference proteome</keyword>
<dbReference type="PANTHER" id="PTHR43790:SF1">
    <property type="entry name" value="XYLOSE IMPORT ATP-BINDING PROTEIN XYLG"/>
    <property type="match status" value="1"/>
</dbReference>
<keyword evidence="3" id="KW-1003">Cell membrane</keyword>
<evidence type="ECO:0000256" key="8">
    <source>
        <dbReference type="ARBA" id="ARBA00022967"/>
    </source>
</evidence>
<dbReference type="PROSITE" id="PS50893">
    <property type="entry name" value="ABC_TRANSPORTER_2"/>
    <property type="match status" value="2"/>
</dbReference>
<keyword evidence="5" id="KW-0677">Repeat</keyword>
<name>A0A2S2CWH1_9PROT</name>
<feature type="domain" description="ABC transporter" evidence="10">
    <location>
        <begin position="263"/>
        <end position="507"/>
    </location>
</feature>
<dbReference type="GO" id="GO:0005524">
    <property type="term" value="F:ATP binding"/>
    <property type="evidence" value="ECO:0007669"/>
    <property type="project" value="UniProtKB-KW"/>
</dbReference>
<dbReference type="SUPFAM" id="SSF52540">
    <property type="entry name" value="P-loop containing nucleoside triphosphate hydrolases"/>
    <property type="match status" value="2"/>
</dbReference>
<dbReference type="Pfam" id="PF00005">
    <property type="entry name" value="ABC_tran"/>
    <property type="match status" value="2"/>
</dbReference>
<gene>
    <name evidence="11" type="ORF">DEW08_21975</name>
</gene>
<dbReference type="Gene3D" id="3.40.50.300">
    <property type="entry name" value="P-loop containing nucleotide triphosphate hydrolases"/>
    <property type="match status" value="2"/>
</dbReference>
<protein>
    <submittedName>
        <fullName evidence="11">ABC transporter ATP-binding protein</fullName>
    </submittedName>
</protein>
<geneLocation type="plasmid" evidence="11 12">
    <name>unnamed1</name>
</geneLocation>
<evidence type="ECO:0000256" key="4">
    <source>
        <dbReference type="ARBA" id="ARBA00022597"/>
    </source>
</evidence>
<dbReference type="PANTHER" id="PTHR43790">
    <property type="entry name" value="CARBOHYDRATE TRANSPORT ATP-BINDING PROTEIN MG119-RELATED"/>
    <property type="match status" value="1"/>
</dbReference>
<evidence type="ECO:0000259" key="10">
    <source>
        <dbReference type="PROSITE" id="PS50893"/>
    </source>
</evidence>
<organism evidence="11 12">
    <name type="scientific">Azospirillum thermophilum</name>
    <dbReference type="NCBI Taxonomy" id="2202148"/>
    <lineage>
        <taxon>Bacteria</taxon>
        <taxon>Pseudomonadati</taxon>
        <taxon>Pseudomonadota</taxon>
        <taxon>Alphaproteobacteria</taxon>
        <taxon>Rhodospirillales</taxon>
        <taxon>Azospirillaceae</taxon>
        <taxon>Azospirillum</taxon>
    </lineage>
</organism>
<evidence type="ECO:0000256" key="1">
    <source>
        <dbReference type="ARBA" id="ARBA00004202"/>
    </source>
</evidence>
<keyword evidence="4" id="KW-0762">Sugar transport</keyword>
<dbReference type="AlphaFoldDB" id="A0A2S2CWH1"/>
<dbReference type="GO" id="GO:0005886">
    <property type="term" value="C:plasma membrane"/>
    <property type="evidence" value="ECO:0007669"/>
    <property type="project" value="UniProtKB-SubCell"/>
</dbReference>
<keyword evidence="8" id="KW-1278">Translocase</keyword>
<proteinExistence type="predicted"/>
<dbReference type="InterPro" id="IPR003439">
    <property type="entry name" value="ABC_transporter-like_ATP-bd"/>
</dbReference>
<feature type="domain" description="ABC transporter" evidence="10">
    <location>
        <begin position="5"/>
        <end position="242"/>
    </location>
</feature>
<evidence type="ECO:0000256" key="3">
    <source>
        <dbReference type="ARBA" id="ARBA00022475"/>
    </source>
</evidence>
<dbReference type="FunFam" id="3.40.50.300:FF:000127">
    <property type="entry name" value="Ribose import ATP-binding protein RbsA"/>
    <property type="match status" value="1"/>
</dbReference>